<reference evidence="1 2" key="2">
    <citation type="submission" date="2019-01" db="EMBL/GenBank/DDBJ databases">
        <authorList>
            <person name="Li Y."/>
        </authorList>
    </citation>
    <scope>NUCLEOTIDE SEQUENCE [LARGE SCALE GENOMIC DNA]</scope>
    <source>
        <strain evidence="1 2">2D-5</strain>
    </source>
</reference>
<sequence>MPPDTLANPDARIANWTALCAALENDVSCGPLACGLLAAVALGLSGDSRGFARDFGIAHALVLREVNILSGDLGLLTVTRNDERTQRRFLTLSPAGKDLTDRLTRA</sequence>
<name>A0A443ILU5_9RHOB</name>
<comment type="caution">
    <text evidence="1">The sequence shown here is derived from an EMBL/GenBank/DDBJ whole genome shotgun (WGS) entry which is preliminary data.</text>
</comment>
<dbReference type="RefSeq" id="WP_128270816.1">
    <property type="nucleotide sequence ID" value="NZ_SAUW01000030.1"/>
</dbReference>
<evidence type="ECO:0000313" key="1">
    <source>
        <dbReference type="EMBL" id="RWR06140.1"/>
    </source>
</evidence>
<keyword evidence="2" id="KW-1185">Reference proteome</keyword>
<proteinExistence type="predicted"/>
<reference evidence="1 2" key="1">
    <citation type="submission" date="2019-01" db="EMBL/GenBank/DDBJ databases">
        <title>Sinorhodobacter populi sp. nov. isolated from the symptomatic bark tissue of Populus euramericana canker.</title>
        <authorList>
            <person name="Xu G."/>
        </authorList>
    </citation>
    <scope>NUCLEOTIDE SEQUENCE [LARGE SCALE GENOMIC DNA]</scope>
    <source>
        <strain evidence="1 2">2D-5</strain>
    </source>
</reference>
<protein>
    <submittedName>
        <fullName evidence="1">Uncharacterized protein</fullName>
    </submittedName>
</protein>
<evidence type="ECO:0000313" key="2">
    <source>
        <dbReference type="Proteomes" id="UP000285710"/>
    </source>
</evidence>
<dbReference type="AlphaFoldDB" id="A0A443ILU5"/>
<gene>
    <name evidence="1" type="ORF">D2T33_18900</name>
</gene>
<organism evidence="1 2">
    <name type="scientific">Paenirhodobacter populi</name>
    <dbReference type="NCBI Taxonomy" id="2306993"/>
    <lineage>
        <taxon>Bacteria</taxon>
        <taxon>Pseudomonadati</taxon>
        <taxon>Pseudomonadota</taxon>
        <taxon>Alphaproteobacteria</taxon>
        <taxon>Rhodobacterales</taxon>
        <taxon>Rhodobacter group</taxon>
        <taxon>Paenirhodobacter</taxon>
    </lineage>
</organism>
<dbReference type="Proteomes" id="UP000285710">
    <property type="component" value="Unassembled WGS sequence"/>
</dbReference>
<accession>A0A443ILU5</accession>
<dbReference type="EMBL" id="SAUW01000030">
    <property type="protein sequence ID" value="RWR06140.1"/>
    <property type="molecule type" value="Genomic_DNA"/>
</dbReference>